<keyword evidence="4" id="KW-1185">Reference proteome</keyword>
<feature type="compositionally biased region" description="Polar residues" evidence="1">
    <location>
        <begin position="27"/>
        <end position="39"/>
    </location>
</feature>
<dbReference type="Pfam" id="PF13649">
    <property type="entry name" value="Methyltransf_25"/>
    <property type="match status" value="1"/>
</dbReference>
<dbReference type="EMBL" id="LN730558">
    <property type="protein sequence ID" value="CEP13806.1"/>
    <property type="molecule type" value="Genomic_DNA"/>
</dbReference>
<feature type="region of interest" description="Disordered" evidence="1">
    <location>
        <begin position="153"/>
        <end position="173"/>
    </location>
</feature>
<name>A0A0B7NFU1_9FUNG</name>
<feature type="compositionally biased region" description="Polar residues" evidence="1">
    <location>
        <begin position="107"/>
        <end position="118"/>
    </location>
</feature>
<accession>A0A0B7NFU1</accession>
<feature type="region of interest" description="Disordered" evidence="1">
    <location>
        <begin position="67"/>
        <end position="86"/>
    </location>
</feature>
<protein>
    <recommendedName>
        <fullName evidence="2">Methyltransferase domain-containing protein</fullName>
    </recommendedName>
</protein>
<dbReference type="AlphaFoldDB" id="A0A0B7NFU1"/>
<dbReference type="InterPro" id="IPR029063">
    <property type="entry name" value="SAM-dependent_MTases_sf"/>
</dbReference>
<evidence type="ECO:0000259" key="2">
    <source>
        <dbReference type="Pfam" id="PF13649"/>
    </source>
</evidence>
<dbReference type="OrthoDB" id="2013972at2759"/>
<feature type="region of interest" description="Disordered" evidence="1">
    <location>
        <begin position="105"/>
        <end position="139"/>
    </location>
</feature>
<organism evidence="3 4">
    <name type="scientific">Parasitella parasitica</name>
    <dbReference type="NCBI Taxonomy" id="35722"/>
    <lineage>
        <taxon>Eukaryota</taxon>
        <taxon>Fungi</taxon>
        <taxon>Fungi incertae sedis</taxon>
        <taxon>Mucoromycota</taxon>
        <taxon>Mucoromycotina</taxon>
        <taxon>Mucoromycetes</taxon>
        <taxon>Mucorales</taxon>
        <taxon>Mucorineae</taxon>
        <taxon>Mucoraceae</taxon>
        <taxon>Parasitella</taxon>
    </lineage>
</organism>
<feature type="compositionally biased region" description="Polar residues" evidence="1">
    <location>
        <begin position="128"/>
        <end position="139"/>
    </location>
</feature>
<dbReference type="InterPro" id="IPR041698">
    <property type="entry name" value="Methyltransf_25"/>
</dbReference>
<evidence type="ECO:0000313" key="3">
    <source>
        <dbReference type="EMBL" id="CEP13806.1"/>
    </source>
</evidence>
<dbReference type="Gene3D" id="3.40.50.150">
    <property type="entry name" value="Vaccinia Virus protein VP39"/>
    <property type="match status" value="1"/>
</dbReference>
<feature type="region of interest" description="Disordered" evidence="1">
    <location>
        <begin position="19"/>
        <end position="39"/>
    </location>
</feature>
<evidence type="ECO:0000313" key="4">
    <source>
        <dbReference type="Proteomes" id="UP000054107"/>
    </source>
</evidence>
<dbReference type="SUPFAM" id="SSF53335">
    <property type="entry name" value="S-adenosyl-L-methionine-dependent methyltransferases"/>
    <property type="match status" value="1"/>
</dbReference>
<gene>
    <name evidence="3" type="primary">PARPA_07940.1 scaffold 31073</name>
</gene>
<feature type="compositionally biased region" description="Acidic residues" evidence="1">
    <location>
        <begin position="154"/>
        <end position="167"/>
    </location>
</feature>
<proteinExistence type="predicted"/>
<evidence type="ECO:0000256" key="1">
    <source>
        <dbReference type="SAM" id="MobiDB-lite"/>
    </source>
</evidence>
<dbReference type="Proteomes" id="UP000054107">
    <property type="component" value="Unassembled WGS sequence"/>
</dbReference>
<reference evidence="3 4" key="1">
    <citation type="submission" date="2014-09" db="EMBL/GenBank/DDBJ databases">
        <authorList>
            <person name="Ellenberger Sabrina"/>
        </authorList>
    </citation>
    <scope>NUCLEOTIDE SEQUENCE [LARGE SCALE GENOMIC DNA]</scope>
    <source>
        <strain evidence="3 4">CBS 412.66</strain>
    </source>
</reference>
<dbReference type="CDD" id="cd02440">
    <property type="entry name" value="AdoMet_MTases"/>
    <property type="match status" value="1"/>
</dbReference>
<feature type="domain" description="Methyltransferase" evidence="2">
    <location>
        <begin position="292"/>
        <end position="389"/>
    </location>
</feature>
<sequence length="552" mass="62586">MSKEKNKHTLLTWLQHIKRHHDRKPPVSTSNEQKYTVNSDPVKVQHASIPIAKSSIEPPAAGRANAAVNSFDEKSTTKSLFPDGTDRPRFKSNLIHFHRPHGLLFHNHSSNTTDYSNNDTDKQHEISDNTTDTSRQLQSGSCACCSRTSTSINDADDEWEEQEEGEDDSVRSKDWTKHPPCFCTTNISMATPGDDPVTSQNIGAEYSSRENSVFSLPDDIDSPNVGFKKLKRDGDLVDWDELSTLEQADEDVDDQRSKSRLFTRSAIRNDLVQLALNGPFQSPMHLESKKHVLHVGCGDGTWCTETAILCPNWLVVGIDDKTGGPCPDQRKVPKNFKYIRCYYDNLETLKDMPAESFDFIYARFLLDAYGDDCYQDLVQECQRICKPEGYVELYELDMRIYGNPKAGPTTHKLNAKVFQTMESHDLNPRLARKLGDLTSSIFESHNQEPLDQDSDHTRRRKKKHFDSKYTSLPLGVWGGRLGVIFRDSINDLFMDFIQHGDIDSAASDRGSISSSSDGIPYNEDIEIMNRELDSRKAFMNLHHVYARKCSAH</sequence>